<organism evidence="9 10">
    <name type="scientific">Pseudonocardia hispaniensis</name>
    <dbReference type="NCBI Taxonomy" id="904933"/>
    <lineage>
        <taxon>Bacteria</taxon>
        <taxon>Bacillati</taxon>
        <taxon>Actinomycetota</taxon>
        <taxon>Actinomycetes</taxon>
        <taxon>Pseudonocardiales</taxon>
        <taxon>Pseudonocardiaceae</taxon>
        <taxon>Pseudonocardia</taxon>
    </lineage>
</organism>
<evidence type="ECO:0000259" key="8">
    <source>
        <dbReference type="Pfam" id="PF09335"/>
    </source>
</evidence>
<feature type="transmembrane region" description="Helical" evidence="7">
    <location>
        <begin position="167"/>
        <end position="189"/>
    </location>
</feature>
<dbReference type="PANTHER" id="PTHR42709">
    <property type="entry name" value="ALKALINE PHOSPHATASE LIKE PROTEIN"/>
    <property type="match status" value="1"/>
</dbReference>
<evidence type="ECO:0000256" key="7">
    <source>
        <dbReference type="SAM" id="Phobius"/>
    </source>
</evidence>
<evidence type="ECO:0000256" key="1">
    <source>
        <dbReference type="ARBA" id="ARBA00004651"/>
    </source>
</evidence>
<accession>A0ABW1J8L6</accession>
<dbReference type="RefSeq" id="WP_379587596.1">
    <property type="nucleotide sequence ID" value="NZ_JBHSQW010000044.1"/>
</dbReference>
<reference evidence="10" key="1">
    <citation type="journal article" date="2019" name="Int. J. Syst. Evol. Microbiol.">
        <title>The Global Catalogue of Microorganisms (GCM) 10K type strain sequencing project: providing services to taxonomists for standard genome sequencing and annotation.</title>
        <authorList>
            <consortium name="The Broad Institute Genomics Platform"/>
            <consortium name="The Broad Institute Genome Sequencing Center for Infectious Disease"/>
            <person name="Wu L."/>
            <person name="Ma J."/>
        </authorList>
    </citation>
    <scope>NUCLEOTIDE SEQUENCE [LARGE SCALE GENOMIC DNA]</scope>
    <source>
        <strain evidence="10">CCM 8391</strain>
    </source>
</reference>
<dbReference type="EMBL" id="JBHSQW010000044">
    <property type="protein sequence ID" value="MFC5996772.1"/>
    <property type="molecule type" value="Genomic_DNA"/>
</dbReference>
<dbReference type="Proteomes" id="UP001596302">
    <property type="component" value="Unassembled WGS sequence"/>
</dbReference>
<feature type="transmembrane region" description="Helical" evidence="7">
    <location>
        <begin position="7"/>
        <end position="27"/>
    </location>
</feature>
<dbReference type="Pfam" id="PF09335">
    <property type="entry name" value="VTT_dom"/>
    <property type="match status" value="1"/>
</dbReference>
<name>A0ABW1J8L6_9PSEU</name>
<dbReference type="PANTHER" id="PTHR42709:SF6">
    <property type="entry name" value="UNDECAPRENYL PHOSPHATE TRANSPORTER A"/>
    <property type="match status" value="1"/>
</dbReference>
<keyword evidence="3" id="KW-1003">Cell membrane</keyword>
<dbReference type="InterPro" id="IPR032816">
    <property type="entry name" value="VTT_dom"/>
</dbReference>
<feature type="transmembrane region" description="Helical" evidence="7">
    <location>
        <begin position="138"/>
        <end position="161"/>
    </location>
</feature>
<feature type="domain" description="VTT" evidence="8">
    <location>
        <begin position="34"/>
        <end position="157"/>
    </location>
</feature>
<keyword evidence="10" id="KW-1185">Reference proteome</keyword>
<evidence type="ECO:0000256" key="3">
    <source>
        <dbReference type="ARBA" id="ARBA00022475"/>
    </source>
</evidence>
<keyword evidence="5 7" id="KW-1133">Transmembrane helix</keyword>
<evidence type="ECO:0000256" key="4">
    <source>
        <dbReference type="ARBA" id="ARBA00022692"/>
    </source>
</evidence>
<proteinExistence type="inferred from homology"/>
<protein>
    <submittedName>
        <fullName evidence="9">DedA family protein</fullName>
    </submittedName>
</protein>
<evidence type="ECO:0000256" key="5">
    <source>
        <dbReference type="ARBA" id="ARBA00022989"/>
    </source>
</evidence>
<comment type="caution">
    <text evidence="9">The sequence shown here is derived from an EMBL/GenBank/DDBJ whole genome shotgun (WGS) entry which is preliminary data.</text>
</comment>
<comment type="subcellular location">
    <subcellularLocation>
        <location evidence="1">Cell membrane</location>
        <topology evidence="1">Multi-pass membrane protein</topology>
    </subcellularLocation>
</comment>
<keyword evidence="4 7" id="KW-0812">Transmembrane</keyword>
<keyword evidence="6 7" id="KW-0472">Membrane</keyword>
<evidence type="ECO:0000256" key="2">
    <source>
        <dbReference type="ARBA" id="ARBA00010792"/>
    </source>
</evidence>
<evidence type="ECO:0000313" key="9">
    <source>
        <dbReference type="EMBL" id="MFC5996772.1"/>
    </source>
</evidence>
<gene>
    <name evidence="9" type="ORF">ACFQE5_21425</name>
</gene>
<feature type="transmembrane region" description="Helical" evidence="7">
    <location>
        <begin position="56"/>
        <end position="78"/>
    </location>
</feature>
<evidence type="ECO:0000256" key="6">
    <source>
        <dbReference type="ARBA" id="ARBA00023136"/>
    </source>
</evidence>
<evidence type="ECO:0000313" key="10">
    <source>
        <dbReference type="Proteomes" id="UP001596302"/>
    </source>
</evidence>
<comment type="similarity">
    <text evidence="2">Belongs to the DedA family.</text>
</comment>
<sequence length="212" mass="22693">MLEITAAFDAVLHSVWLLPVLVVLIALDGPFPVLPSETLLMSASAAAFGIGDMPGVAGLFLAALIGSALGDLAVFGIGRTSRRVLNRRIEDEYEFTRWVRRNLFRRPEIVLIGARFVPGGRLVSTAASGRVQLPLRRFVPGSLASSALWSAYMLVVGLLWGPLVGRNALLCIGAGIVMALLTAGVFALARRIWSGRRRAAGADRENEPAFAD</sequence>
<dbReference type="InterPro" id="IPR051311">
    <property type="entry name" value="DedA_domain"/>
</dbReference>